<feature type="non-terminal residue" evidence="5">
    <location>
        <position position="66"/>
    </location>
</feature>
<keyword evidence="1" id="KW-0547">Nucleotide-binding</keyword>
<name>A0ABD6Y3B0_LIMRT</name>
<dbReference type="EMBL" id="QGHV01000166">
    <property type="protein sequence ID" value="PWT36205.1"/>
    <property type="molecule type" value="Genomic_DNA"/>
</dbReference>
<dbReference type="RefSeq" id="WP_181394719.1">
    <property type="nucleotide sequence ID" value="NZ_QGHV01000166.1"/>
</dbReference>
<organism evidence="5 6">
    <name type="scientific">Limosilactobacillus reuteri</name>
    <name type="common">Lactobacillus reuteri</name>
    <dbReference type="NCBI Taxonomy" id="1598"/>
    <lineage>
        <taxon>Bacteria</taxon>
        <taxon>Bacillati</taxon>
        <taxon>Bacillota</taxon>
        <taxon>Bacilli</taxon>
        <taxon>Lactobacillales</taxon>
        <taxon>Lactobacillaceae</taxon>
        <taxon>Limosilactobacillus</taxon>
    </lineage>
</organism>
<dbReference type="Pfam" id="PF12684">
    <property type="entry name" value="DUF3799"/>
    <property type="match status" value="1"/>
</dbReference>
<evidence type="ECO:0000256" key="2">
    <source>
        <dbReference type="ARBA" id="ARBA00022806"/>
    </source>
</evidence>
<dbReference type="AlphaFoldDB" id="A0ABD6Y3B0"/>
<evidence type="ECO:0000256" key="3">
    <source>
        <dbReference type="ARBA" id="ARBA00022840"/>
    </source>
</evidence>
<gene>
    <name evidence="5" type="ORF">DKZ35_11825</name>
</gene>
<dbReference type="Proteomes" id="UP000245735">
    <property type="component" value="Unassembled WGS sequence"/>
</dbReference>
<dbReference type="GO" id="GO:0005524">
    <property type="term" value="F:ATP binding"/>
    <property type="evidence" value="ECO:0007669"/>
    <property type="project" value="UniProtKB-KW"/>
</dbReference>
<feature type="domain" description="Putative exodeoxyribonuclease 8 PDDEXK-like" evidence="4">
    <location>
        <begin position="2"/>
        <end position="64"/>
    </location>
</feature>
<keyword evidence="3" id="KW-0067">ATP-binding</keyword>
<evidence type="ECO:0000313" key="5">
    <source>
        <dbReference type="EMBL" id="PWT36205.1"/>
    </source>
</evidence>
<proteinExistence type="predicted"/>
<dbReference type="InterPro" id="IPR011604">
    <property type="entry name" value="PDDEXK-like_dom_sf"/>
</dbReference>
<dbReference type="InterPro" id="IPR024432">
    <property type="entry name" value="Put_RecE_PDDEXK-like_dom"/>
</dbReference>
<keyword evidence="2" id="KW-0378">Hydrolase</keyword>
<evidence type="ECO:0000259" key="4">
    <source>
        <dbReference type="Pfam" id="PF12684"/>
    </source>
</evidence>
<evidence type="ECO:0000313" key="6">
    <source>
        <dbReference type="Proteomes" id="UP000245735"/>
    </source>
</evidence>
<sequence length="66" mass="7660">MSKSVFQGFEECEAEELAELKGEWDPDDHKKKSSQPDPLIFGNFIHSYFQGEEAHKAFLKEKKTIK</sequence>
<comment type="caution">
    <text evidence="5">The sequence shown here is derived from an EMBL/GenBank/DDBJ whole genome shotgun (WGS) entry which is preliminary data.</text>
</comment>
<dbReference type="GO" id="GO:0004386">
    <property type="term" value="F:helicase activity"/>
    <property type="evidence" value="ECO:0007669"/>
    <property type="project" value="UniProtKB-KW"/>
</dbReference>
<evidence type="ECO:0000256" key="1">
    <source>
        <dbReference type="ARBA" id="ARBA00022741"/>
    </source>
</evidence>
<protein>
    <recommendedName>
        <fullName evidence="4">Putative exodeoxyribonuclease 8 PDDEXK-like domain-containing protein</fullName>
    </recommendedName>
</protein>
<reference evidence="6" key="1">
    <citation type="journal article" date="2018" name="Front. Microbiol.">
        <title>Comparative Genomics of the Herbivore Gut Symbiont Lactobacillus reuteri Reveals Genetic Diversity and Lifestyle Adaptation.</title>
        <authorList>
            <person name="Zhao J."/>
        </authorList>
    </citation>
    <scope>NUCLEOTIDE SEQUENCE [LARGE SCALE GENOMIC DNA]</scope>
    <source>
        <strain evidence="6">LR9</strain>
    </source>
</reference>
<accession>A0ABD6Y3B0</accession>
<dbReference type="Gene3D" id="3.90.320.10">
    <property type="match status" value="1"/>
</dbReference>
<keyword evidence="2" id="KW-0347">Helicase</keyword>